<dbReference type="InterPro" id="IPR050542">
    <property type="entry name" value="Glycosyl_Hydrlase18_Chitinase"/>
</dbReference>
<proteinExistence type="predicted"/>
<evidence type="ECO:0000256" key="9">
    <source>
        <dbReference type="ARBA" id="ARBA00023326"/>
    </source>
</evidence>
<dbReference type="FunFam" id="3.20.20.80:FF:000560">
    <property type="entry name" value="Uncharacterized protein"/>
    <property type="match status" value="1"/>
</dbReference>
<accession>A0ABD3A1Q7</accession>
<dbReference type="InterPro" id="IPR001223">
    <property type="entry name" value="Glyco_hydro18_cat"/>
</dbReference>
<evidence type="ECO:0000256" key="6">
    <source>
        <dbReference type="ARBA" id="ARBA00023157"/>
    </source>
</evidence>
<dbReference type="PROSITE" id="PS01095">
    <property type="entry name" value="GH18_1"/>
    <property type="match status" value="1"/>
</dbReference>
<dbReference type="InterPro" id="IPR017853">
    <property type="entry name" value="GH"/>
</dbReference>
<evidence type="ECO:0000256" key="2">
    <source>
        <dbReference type="ARBA" id="ARBA00012729"/>
    </source>
</evidence>
<dbReference type="EC" id="3.2.1.14" evidence="2"/>
<dbReference type="GO" id="GO:0006032">
    <property type="term" value="P:chitin catabolic process"/>
    <property type="evidence" value="ECO:0007669"/>
    <property type="project" value="UniProtKB-KW"/>
</dbReference>
<evidence type="ECO:0000259" key="11">
    <source>
        <dbReference type="PROSITE" id="PS51910"/>
    </source>
</evidence>
<dbReference type="Gene3D" id="3.20.20.80">
    <property type="entry name" value="Glycosidases"/>
    <property type="match status" value="2"/>
</dbReference>
<evidence type="ECO:0000256" key="7">
    <source>
        <dbReference type="ARBA" id="ARBA00023277"/>
    </source>
</evidence>
<evidence type="ECO:0000256" key="10">
    <source>
        <dbReference type="SAM" id="SignalP"/>
    </source>
</evidence>
<feature type="chain" id="PRO_5044881205" description="chitinase" evidence="10">
    <location>
        <begin position="27"/>
        <end position="244"/>
    </location>
</feature>
<keyword evidence="9" id="KW-0624">Polysaccharide degradation</keyword>
<keyword evidence="6" id="KW-1015">Disulfide bond</keyword>
<evidence type="ECO:0000313" key="12">
    <source>
        <dbReference type="EMBL" id="KAL3524357.1"/>
    </source>
</evidence>
<evidence type="ECO:0000256" key="1">
    <source>
        <dbReference type="ARBA" id="ARBA00000822"/>
    </source>
</evidence>
<evidence type="ECO:0000256" key="5">
    <source>
        <dbReference type="ARBA" id="ARBA00023024"/>
    </source>
</evidence>
<dbReference type="PANTHER" id="PTHR45708">
    <property type="entry name" value="ENDOCHITINASE"/>
    <property type="match status" value="1"/>
</dbReference>
<dbReference type="PANTHER" id="PTHR45708:SF22">
    <property type="entry name" value="ACIDIC ENDOCHITINASE"/>
    <property type="match status" value="1"/>
</dbReference>
<comment type="catalytic activity">
    <reaction evidence="1">
        <text>Random endo-hydrolysis of N-acetyl-beta-D-glucosaminide (1-&gt;4)-beta-linkages in chitin and chitodextrins.</text>
        <dbReference type="EC" id="3.2.1.14"/>
    </reaction>
</comment>
<name>A0ABD3A1Q7_9GENT</name>
<dbReference type="EMBL" id="JBJUIK010000007">
    <property type="protein sequence ID" value="KAL3524357.1"/>
    <property type="molecule type" value="Genomic_DNA"/>
</dbReference>
<dbReference type="PROSITE" id="PS51910">
    <property type="entry name" value="GH18_2"/>
    <property type="match status" value="1"/>
</dbReference>
<comment type="caution">
    <text evidence="12">The sequence shown here is derived from an EMBL/GenBank/DDBJ whole genome shotgun (WGS) entry which is preliminary data.</text>
</comment>
<evidence type="ECO:0000256" key="4">
    <source>
        <dbReference type="ARBA" id="ARBA00022801"/>
    </source>
</evidence>
<keyword evidence="7" id="KW-0119">Carbohydrate metabolism</keyword>
<keyword evidence="8" id="KW-0326">Glycosidase</keyword>
<keyword evidence="4" id="KW-0378">Hydrolase</keyword>
<feature type="signal peptide" evidence="10">
    <location>
        <begin position="1"/>
        <end position="26"/>
    </location>
</feature>
<keyword evidence="3 10" id="KW-0732">Signal</keyword>
<evidence type="ECO:0000256" key="3">
    <source>
        <dbReference type="ARBA" id="ARBA00022729"/>
    </source>
</evidence>
<organism evidence="12 13">
    <name type="scientific">Cinchona calisaya</name>
    <dbReference type="NCBI Taxonomy" id="153742"/>
    <lineage>
        <taxon>Eukaryota</taxon>
        <taxon>Viridiplantae</taxon>
        <taxon>Streptophyta</taxon>
        <taxon>Embryophyta</taxon>
        <taxon>Tracheophyta</taxon>
        <taxon>Spermatophyta</taxon>
        <taxon>Magnoliopsida</taxon>
        <taxon>eudicotyledons</taxon>
        <taxon>Gunneridae</taxon>
        <taxon>Pentapetalae</taxon>
        <taxon>asterids</taxon>
        <taxon>lamiids</taxon>
        <taxon>Gentianales</taxon>
        <taxon>Rubiaceae</taxon>
        <taxon>Cinchonoideae</taxon>
        <taxon>Cinchoneae</taxon>
        <taxon>Cinchona</taxon>
    </lineage>
</organism>
<evidence type="ECO:0000313" key="13">
    <source>
        <dbReference type="Proteomes" id="UP001630127"/>
    </source>
</evidence>
<evidence type="ECO:0000256" key="8">
    <source>
        <dbReference type="ARBA" id="ARBA00023295"/>
    </source>
</evidence>
<keyword evidence="5" id="KW-0146">Chitin degradation</keyword>
<protein>
    <recommendedName>
        <fullName evidence="2">chitinase</fullName>
        <ecNumber evidence="2">3.2.1.14</ecNumber>
    </recommendedName>
</protein>
<dbReference type="Proteomes" id="UP001630127">
    <property type="component" value="Unassembled WGS sequence"/>
</dbReference>
<dbReference type="InterPro" id="IPR001579">
    <property type="entry name" value="Glyco_hydro_18_chit_AS"/>
</dbReference>
<dbReference type="SUPFAM" id="SSF51445">
    <property type="entry name" value="(Trans)glycosidases"/>
    <property type="match status" value="1"/>
</dbReference>
<dbReference type="AlphaFoldDB" id="A0ABD3A1Q7"/>
<gene>
    <name evidence="12" type="ORF">ACH5RR_017191</name>
</gene>
<dbReference type="GO" id="GO:0000272">
    <property type="term" value="P:polysaccharide catabolic process"/>
    <property type="evidence" value="ECO:0007669"/>
    <property type="project" value="UniProtKB-KW"/>
</dbReference>
<sequence>MACNLRASFLAFLLLMVSSFFRSSQAAGIAIYWGQHGDEGTLAETCATGNYQFVNLAFLITFGAGQTPVLNLAGHCDPPSGGQSNSRPLGNAVLDGIDFNIETGSGLYWDDLARALAGFSSQRKVYLSAAPQCPFPDAHLNTAISTGLFDYVWIQFYNNPPCQYTNNANNLIASWNQWTSVQSNQIFLGLPAAPEAAPSGGFIPSDVLISQVLPSIKSSSKYAGVMLWNKYYDRGYSSAIKGSI</sequence>
<keyword evidence="13" id="KW-1185">Reference proteome</keyword>
<feature type="domain" description="GH18" evidence="11">
    <location>
        <begin position="1"/>
        <end position="244"/>
    </location>
</feature>
<dbReference type="GO" id="GO:0008843">
    <property type="term" value="F:endochitinase activity"/>
    <property type="evidence" value="ECO:0007669"/>
    <property type="project" value="UniProtKB-EC"/>
</dbReference>
<reference evidence="12 13" key="1">
    <citation type="submission" date="2024-11" db="EMBL/GenBank/DDBJ databases">
        <title>A near-complete genome assembly of Cinchona calisaya.</title>
        <authorList>
            <person name="Lian D.C."/>
            <person name="Zhao X.W."/>
            <person name="Wei L."/>
        </authorList>
    </citation>
    <scope>NUCLEOTIDE SEQUENCE [LARGE SCALE GENOMIC DNA]</scope>
    <source>
        <tissue evidence="12">Nenye</tissue>
    </source>
</reference>